<dbReference type="InterPro" id="IPR011006">
    <property type="entry name" value="CheY-like_superfamily"/>
</dbReference>
<sequence>MAESDPRPLRVVLIEDSPILCAMLRDMLAELDGVEVVAAAGDEQGALAELEQHRADVAIVDLELRQGSGLGVLSRLKAEPDRFGRPRAVVFSNYGHSTVRARCSALGAEHFFDKSFQMDELLDFIQAAVPRC</sequence>
<feature type="domain" description="Response regulatory" evidence="3">
    <location>
        <begin position="10"/>
        <end position="129"/>
    </location>
</feature>
<dbReference type="Gene3D" id="3.40.50.2300">
    <property type="match status" value="1"/>
</dbReference>
<dbReference type="AlphaFoldDB" id="A0A127KB27"/>
<evidence type="ECO:0000313" key="5">
    <source>
        <dbReference type="Proteomes" id="UP000036902"/>
    </source>
</evidence>
<protein>
    <submittedName>
        <fullName evidence="4">Response regulator receiver protein</fullName>
    </submittedName>
</protein>
<evidence type="ECO:0000256" key="1">
    <source>
        <dbReference type="ARBA" id="ARBA00022553"/>
    </source>
</evidence>
<dbReference type="Proteomes" id="UP000036902">
    <property type="component" value="Chromosome"/>
</dbReference>
<keyword evidence="1 2" id="KW-0597">Phosphoprotein</keyword>
<dbReference type="EMBL" id="CP014646">
    <property type="protein sequence ID" value="AMO39160.1"/>
    <property type="molecule type" value="Genomic_DNA"/>
</dbReference>
<organism evidence="4 5">
    <name type="scientific">Thauera humireducens</name>
    <dbReference type="NCBI Taxonomy" id="1134435"/>
    <lineage>
        <taxon>Bacteria</taxon>
        <taxon>Pseudomonadati</taxon>
        <taxon>Pseudomonadota</taxon>
        <taxon>Betaproteobacteria</taxon>
        <taxon>Rhodocyclales</taxon>
        <taxon>Zoogloeaceae</taxon>
        <taxon>Thauera</taxon>
    </lineage>
</organism>
<feature type="modified residue" description="4-aspartylphosphate" evidence="2">
    <location>
        <position position="61"/>
    </location>
</feature>
<dbReference type="PANTHER" id="PTHR44591:SF3">
    <property type="entry name" value="RESPONSE REGULATORY DOMAIN-CONTAINING PROTEIN"/>
    <property type="match status" value="1"/>
</dbReference>
<dbReference type="RefSeq" id="WP_004257870.1">
    <property type="nucleotide sequence ID" value="NZ_CP014646.1"/>
</dbReference>
<evidence type="ECO:0000256" key="2">
    <source>
        <dbReference type="PROSITE-ProRule" id="PRU00169"/>
    </source>
</evidence>
<dbReference type="PANTHER" id="PTHR44591">
    <property type="entry name" value="STRESS RESPONSE REGULATOR PROTEIN 1"/>
    <property type="match status" value="1"/>
</dbReference>
<evidence type="ECO:0000313" key="4">
    <source>
        <dbReference type="EMBL" id="AMO39160.1"/>
    </source>
</evidence>
<dbReference type="SMART" id="SM00448">
    <property type="entry name" value="REC"/>
    <property type="match status" value="1"/>
</dbReference>
<accession>A0A127KB27</accession>
<name>A0A127KB27_9RHOO</name>
<dbReference type="SUPFAM" id="SSF52172">
    <property type="entry name" value="CheY-like"/>
    <property type="match status" value="1"/>
</dbReference>
<dbReference type="CDD" id="cd17535">
    <property type="entry name" value="REC_NarL-like"/>
    <property type="match status" value="1"/>
</dbReference>
<proteinExistence type="predicted"/>
<keyword evidence="5" id="KW-1185">Reference proteome</keyword>
<reference evidence="5" key="1">
    <citation type="submission" date="2016-03" db="EMBL/GenBank/DDBJ databases">
        <authorList>
            <person name="Ma C."/>
            <person name="Zhou S."/>
            <person name="Yang G."/>
        </authorList>
    </citation>
    <scope>NUCLEOTIDE SEQUENCE [LARGE SCALE GENOMIC DNA]</scope>
    <source>
        <strain evidence="5">SgZ-1</strain>
    </source>
</reference>
<dbReference type="KEGG" id="thu:AC731_015365"/>
<dbReference type="Pfam" id="PF00072">
    <property type="entry name" value="Response_reg"/>
    <property type="match status" value="1"/>
</dbReference>
<dbReference type="GO" id="GO:0000160">
    <property type="term" value="P:phosphorelay signal transduction system"/>
    <property type="evidence" value="ECO:0007669"/>
    <property type="project" value="InterPro"/>
</dbReference>
<gene>
    <name evidence="4" type="ORF">AC731_015365</name>
</gene>
<dbReference type="InterPro" id="IPR050595">
    <property type="entry name" value="Bact_response_regulator"/>
</dbReference>
<dbReference type="PROSITE" id="PS50110">
    <property type="entry name" value="RESPONSE_REGULATORY"/>
    <property type="match status" value="1"/>
</dbReference>
<dbReference type="InterPro" id="IPR001789">
    <property type="entry name" value="Sig_transdc_resp-reg_receiver"/>
</dbReference>
<dbReference type="STRING" id="1134435.AC731_015365"/>
<dbReference type="InterPro" id="IPR058245">
    <property type="entry name" value="NreC/VraR/RcsB-like_REC"/>
</dbReference>
<evidence type="ECO:0000259" key="3">
    <source>
        <dbReference type="PROSITE" id="PS50110"/>
    </source>
</evidence>